<comment type="caution">
    <text evidence="1">The sequence shown here is derived from an EMBL/GenBank/DDBJ whole genome shotgun (WGS) entry which is preliminary data.</text>
</comment>
<keyword evidence="2" id="KW-1185">Reference proteome</keyword>
<evidence type="ECO:0000313" key="1">
    <source>
        <dbReference type="EMBL" id="ETZ05155.1"/>
    </source>
</evidence>
<proteinExistence type="predicted"/>
<reference evidence="1 2" key="1">
    <citation type="journal article" date="2013" name="Genome Announc.">
        <title>Draft Genome Sequence of Holospora undulata Strain HU1, a Micronucleus-Specific Symbiont of the Ciliate Paramecium caudatum.</title>
        <authorList>
            <person name="Dohra H."/>
            <person name="Suzuki H."/>
            <person name="Suzuki T."/>
            <person name="Tanaka K."/>
            <person name="Fujishima M."/>
        </authorList>
    </citation>
    <scope>NUCLEOTIDE SEQUENCE [LARGE SCALE GENOMIC DNA]</scope>
    <source>
        <strain evidence="1 2">HU1</strain>
    </source>
</reference>
<dbReference type="Proteomes" id="UP000026922">
    <property type="component" value="Unassembled WGS sequence"/>
</dbReference>
<accession>A0A061JGI4</accession>
<name>A0A061JGI4_9PROT</name>
<sequence>MVLVQQILLPNLPTKSVSVMDNASFHKGIEMQKIIGELWSYITVLTSLFT</sequence>
<dbReference type="AlphaFoldDB" id="A0A061JGI4"/>
<gene>
    <name evidence="1" type="ORF">K737_300409</name>
</gene>
<evidence type="ECO:0008006" key="3">
    <source>
        <dbReference type="Google" id="ProtNLM"/>
    </source>
</evidence>
<evidence type="ECO:0000313" key="2">
    <source>
        <dbReference type="Proteomes" id="UP000026922"/>
    </source>
</evidence>
<protein>
    <recommendedName>
        <fullName evidence="3">Tc1-like transposase DDE domain-containing protein</fullName>
    </recommendedName>
</protein>
<organism evidence="1 2">
    <name type="scientific">Holospora undulata HU1</name>
    <dbReference type="NCBI Taxonomy" id="1321371"/>
    <lineage>
        <taxon>Bacteria</taxon>
        <taxon>Pseudomonadati</taxon>
        <taxon>Pseudomonadota</taxon>
        <taxon>Alphaproteobacteria</taxon>
        <taxon>Holosporales</taxon>
        <taxon>Holosporaceae</taxon>
        <taxon>Holospora</taxon>
    </lineage>
</organism>
<dbReference type="EMBL" id="ARPM03000106">
    <property type="protein sequence ID" value="ETZ05155.1"/>
    <property type="molecule type" value="Genomic_DNA"/>
</dbReference>